<feature type="domain" description="HAMP" evidence="7">
    <location>
        <begin position="222"/>
        <end position="274"/>
    </location>
</feature>
<evidence type="ECO:0000256" key="3">
    <source>
        <dbReference type="ARBA" id="ARBA00023224"/>
    </source>
</evidence>
<evidence type="ECO:0000313" key="9">
    <source>
        <dbReference type="Proteomes" id="UP000199088"/>
    </source>
</evidence>
<dbReference type="InterPro" id="IPR004089">
    <property type="entry name" value="MCPsignal_dom"/>
</dbReference>
<dbReference type="PROSITE" id="PS50111">
    <property type="entry name" value="CHEMOTAXIS_TRANSDUC_2"/>
    <property type="match status" value="1"/>
</dbReference>
<evidence type="ECO:0000313" key="8">
    <source>
        <dbReference type="EMBL" id="SDP65747.1"/>
    </source>
</evidence>
<evidence type="ECO:0000256" key="1">
    <source>
        <dbReference type="ARBA" id="ARBA00022692"/>
    </source>
</evidence>
<sequence>MTGSRAVGAARQVRRRRGLAYRSLRFKGLVLGGVFLLAVGGLLAALVVGNSTTAASSARSAELSAVRADVLTLGLRIRDLQVEAYESLVRVDPQSQQGRVDSLAAEVGELVVRLERTTSGGDADPVIGEVVRSLPGFTDTVRAFVADAVTDQDAAQGRWREVQTAEDTADEALAAAARSLDTQLTEARAAQDRTVLVTTWAGPLVALLGLLAVGKVGRDTYLSIVRPVGRLRVGLEALADGDLTVDLGVRGTDEIGQMGRALQVAQASLRDLIGSVARSADAVASASAGLAESSAEISTGAERTAVRSAAATTAAQEVSRSVETVSAGAEQMGASIREIAQNANEAARVAAGAVGEAATTNATIGRLGASSREIGDVVKLISAIAGQTNLLALNATIEAARAGEAGRGFAVVADEVKQLAQETARATEEITRRVTAIQTDTGGAVDAIGRIGAVIERINDYQLTIASAVEEQTATTQEMVRSVSAAAAGTSDITSNITEVSGAAGSTTQALGRSQVAVGEMAAMARDLRAAVSAFRY</sequence>
<dbReference type="PANTHER" id="PTHR32089:SF112">
    <property type="entry name" value="LYSOZYME-LIKE PROTEIN-RELATED"/>
    <property type="match status" value="1"/>
</dbReference>
<keyword evidence="2" id="KW-0472">Membrane</keyword>
<dbReference type="GO" id="GO:0004888">
    <property type="term" value="F:transmembrane signaling receptor activity"/>
    <property type="evidence" value="ECO:0007669"/>
    <property type="project" value="InterPro"/>
</dbReference>
<dbReference type="SMART" id="SM00283">
    <property type="entry name" value="MA"/>
    <property type="match status" value="1"/>
</dbReference>
<dbReference type="AlphaFoldDB" id="A0A1H0UHQ3"/>
<proteinExistence type="inferred from homology"/>
<dbReference type="Pfam" id="PF00672">
    <property type="entry name" value="HAMP"/>
    <property type="match status" value="1"/>
</dbReference>
<dbReference type="OrthoDB" id="1115140at2"/>
<protein>
    <submittedName>
        <fullName evidence="8">Methyl-accepting chemotaxis protein</fullName>
    </submittedName>
</protein>
<dbReference type="PANTHER" id="PTHR32089">
    <property type="entry name" value="METHYL-ACCEPTING CHEMOTAXIS PROTEIN MCPB"/>
    <property type="match status" value="1"/>
</dbReference>
<comment type="similarity">
    <text evidence="4">Belongs to the methyl-accepting chemotaxis (MCP) protein family.</text>
</comment>
<dbReference type="RefSeq" id="WP_091250451.1">
    <property type="nucleotide sequence ID" value="NZ_FNIR01000020.1"/>
</dbReference>
<dbReference type="InterPro" id="IPR003660">
    <property type="entry name" value="HAMP_dom"/>
</dbReference>
<dbReference type="SMART" id="SM00304">
    <property type="entry name" value="HAMP"/>
    <property type="match status" value="1"/>
</dbReference>
<evidence type="ECO:0000256" key="2">
    <source>
        <dbReference type="ARBA" id="ARBA00022989"/>
    </source>
</evidence>
<reference evidence="9" key="1">
    <citation type="submission" date="2016-10" db="EMBL/GenBank/DDBJ databases">
        <authorList>
            <person name="Varghese N."/>
            <person name="Submissions S."/>
        </authorList>
    </citation>
    <scope>NUCLEOTIDE SEQUENCE [LARGE SCALE GENOMIC DNA]</scope>
    <source>
        <strain evidence="9">DSM 45843</strain>
    </source>
</reference>
<organism evidence="8 9">
    <name type="scientific">Klenkia soli</name>
    <dbReference type="NCBI Taxonomy" id="1052260"/>
    <lineage>
        <taxon>Bacteria</taxon>
        <taxon>Bacillati</taxon>
        <taxon>Actinomycetota</taxon>
        <taxon>Actinomycetes</taxon>
        <taxon>Geodermatophilales</taxon>
        <taxon>Geodermatophilaceae</taxon>
        <taxon>Klenkia</taxon>
    </lineage>
</organism>
<feature type="domain" description="Methyl-accepting transducer" evidence="6">
    <location>
        <begin position="279"/>
        <end position="508"/>
    </location>
</feature>
<keyword evidence="2" id="KW-1133">Transmembrane helix</keyword>
<accession>A0A1H0UHQ3</accession>
<dbReference type="Proteomes" id="UP000199088">
    <property type="component" value="Unassembled WGS sequence"/>
</dbReference>
<dbReference type="EMBL" id="FNIR01000020">
    <property type="protein sequence ID" value="SDP65747.1"/>
    <property type="molecule type" value="Genomic_DNA"/>
</dbReference>
<dbReference type="GO" id="GO:0016020">
    <property type="term" value="C:membrane"/>
    <property type="evidence" value="ECO:0007669"/>
    <property type="project" value="InterPro"/>
</dbReference>
<dbReference type="Gene3D" id="1.10.287.950">
    <property type="entry name" value="Methyl-accepting chemotaxis protein"/>
    <property type="match status" value="1"/>
</dbReference>
<gene>
    <name evidence="8" type="ORF">SAMN05660199_04515</name>
</gene>
<dbReference type="GO" id="GO:0006935">
    <property type="term" value="P:chemotaxis"/>
    <property type="evidence" value="ECO:0007669"/>
    <property type="project" value="InterPro"/>
</dbReference>
<keyword evidence="9" id="KW-1185">Reference proteome</keyword>
<name>A0A1H0UHQ3_9ACTN</name>
<keyword evidence="1" id="KW-0812">Transmembrane</keyword>
<dbReference type="STRING" id="1052260.SAMN05660199_04515"/>
<dbReference type="InterPro" id="IPR004090">
    <property type="entry name" value="Chemotax_Me-accpt_rcpt"/>
</dbReference>
<dbReference type="PRINTS" id="PR00260">
    <property type="entry name" value="CHEMTRNSDUCR"/>
</dbReference>
<dbReference type="GO" id="GO:0007165">
    <property type="term" value="P:signal transduction"/>
    <property type="evidence" value="ECO:0007669"/>
    <property type="project" value="UniProtKB-KW"/>
</dbReference>
<dbReference type="SUPFAM" id="SSF58104">
    <property type="entry name" value="Methyl-accepting chemotaxis protein (MCP) signaling domain"/>
    <property type="match status" value="1"/>
</dbReference>
<evidence type="ECO:0000259" key="7">
    <source>
        <dbReference type="PROSITE" id="PS50885"/>
    </source>
</evidence>
<dbReference type="Pfam" id="PF00015">
    <property type="entry name" value="MCPsignal"/>
    <property type="match status" value="1"/>
</dbReference>
<dbReference type="CDD" id="cd06225">
    <property type="entry name" value="HAMP"/>
    <property type="match status" value="1"/>
</dbReference>
<evidence type="ECO:0000256" key="4">
    <source>
        <dbReference type="ARBA" id="ARBA00029447"/>
    </source>
</evidence>
<evidence type="ECO:0000259" key="6">
    <source>
        <dbReference type="PROSITE" id="PS50111"/>
    </source>
</evidence>
<dbReference type="PROSITE" id="PS50885">
    <property type="entry name" value="HAMP"/>
    <property type="match status" value="1"/>
</dbReference>
<keyword evidence="3 5" id="KW-0807">Transducer</keyword>
<evidence type="ECO:0000256" key="5">
    <source>
        <dbReference type="PROSITE-ProRule" id="PRU00284"/>
    </source>
</evidence>